<sequence>MNVLGHRATGAFVTHCRWNSLLEAIVVGMPMLCLSLDTEQKTNKLSMTEDIGAALELEGYTKGFVKAGEVEAKVRLVIEGEEGRQLRARVAARREEAEAALQEEGSSWAAF</sequence>
<dbReference type="InterPro" id="IPR002213">
    <property type="entry name" value="UDP_glucos_trans"/>
</dbReference>
<dbReference type="SUPFAM" id="SSF53756">
    <property type="entry name" value="UDP-Glycosyltransferase/glycogen phosphorylase"/>
    <property type="match status" value="1"/>
</dbReference>
<evidence type="ECO:0000313" key="2">
    <source>
        <dbReference type="EMBL" id="VAH70247.1"/>
    </source>
</evidence>
<dbReference type="OMA" id="DTEQKTN"/>
<protein>
    <submittedName>
        <fullName evidence="2">Uncharacterized protein</fullName>
    </submittedName>
</protein>
<dbReference type="Gramene" id="TRITD3Av1G283630.1">
    <property type="protein sequence ID" value="TRITD3Av1G283630.1"/>
    <property type="gene ID" value="TRITD3Av1G283630"/>
</dbReference>
<proteinExistence type="predicted"/>
<dbReference type="PANTHER" id="PTHR48045:SF34">
    <property type="entry name" value="ISOFLAVONE 7-O-GLUCOSYLTRANSFERASE 1-LIKE"/>
    <property type="match status" value="1"/>
</dbReference>
<accession>A0A9R0S195</accession>
<dbReference type="AlphaFoldDB" id="A0A9R0S195"/>
<organism evidence="2 3">
    <name type="scientific">Triticum turgidum subsp. durum</name>
    <name type="common">Durum wheat</name>
    <name type="synonym">Triticum durum</name>
    <dbReference type="NCBI Taxonomy" id="4567"/>
    <lineage>
        <taxon>Eukaryota</taxon>
        <taxon>Viridiplantae</taxon>
        <taxon>Streptophyta</taxon>
        <taxon>Embryophyta</taxon>
        <taxon>Tracheophyta</taxon>
        <taxon>Spermatophyta</taxon>
        <taxon>Magnoliopsida</taxon>
        <taxon>Liliopsida</taxon>
        <taxon>Poales</taxon>
        <taxon>Poaceae</taxon>
        <taxon>BOP clade</taxon>
        <taxon>Pooideae</taxon>
        <taxon>Triticodae</taxon>
        <taxon>Triticeae</taxon>
        <taxon>Triticinae</taxon>
        <taxon>Triticum</taxon>
    </lineage>
</organism>
<dbReference type="Pfam" id="PF00201">
    <property type="entry name" value="UDPGT"/>
    <property type="match status" value="1"/>
</dbReference>
<dbReference type="Gene3D" id="3.40.50.2000">
    <property type="entry name" value="Glycogen Phosphorylase B"/>
    <property type="match status" value="1"/>
</dbReference>
<dbReference type="Proteomes" id="UP000324705">
    <property type="component" value="Chromosome 3A"/>
</dbReference>
<dbReference type="EMBL" id="LT934115">
    <property type="protein sequence ID" value="VAH70247.1"/>
    <property type="molecule type" value="Genomic_DNA"/>
</dbReference>
<dbReference type="GO" id="GO:0008194">
    <property type="term" value="F:UDP-glycosyltransferase activity"/>
    <property type="evidence" value="ECO:0007669"/>
    <property type="project" value="InterPro"/>
</dbReference>
<name>A0A9R0S195_TRITD</name>
<keyword evidence="3" id="KW-1185">Reference proteome</keyword>
<evidence type="ECO:0000313" key="3">
    <source>
        <dbReference type="Proteomes" id="UP000324705"/>
    </source>
</evidence>
<dbReference type="PANTHER" id="PTHR48045">
    <property type="entry name" value="UDP-GLYCOSYLTRANSFERASE 72B1"/>
    <property type="match status" value="1"/>
</dbReference>
<keyword evidence="1" id="KW-0808">Transferase</keyword>
<gene>
    <name evidence="2" type="ORF">TRITD_3Av1G283630</name>
</gene>
<evidence type="ECO:0000256" key="1">
    <source>
        <dbReference type="ARBA" id="ARBA00022679"/>
    </source>
</evidence>
<reference evidence="2 3" key="1">
    <citation type="submission" date="2017-09" db="EMBL/GenBank/DDBJ databases">
        <authorList>
            <consortium name="International Durum Wheat Genome Sequencing Consortium (IDWGSC)"/>
            <person name="Milanesi L."/>
        </authorList>
    </citation>
    <scope>NUCLEOTIDE SEQUENCE [LARGE SCALE GENOMIC DNA]</scope>
    <source>
        <strain evidence="3">cv. Svevo</strain>
    </source>
</reference>